<gene>
    <name evidence="2" type="ORF">Agub_g6386</name>
</gene>
<feature type="compositionally biased region" description="Basic and acidic residues" evidence="1">
    <location>
        <begin position="20"/>
        <end position="31"/>
    </location>
</feature>
<evidence type="ECO:0000256" key="1">
    <source>
        <dbReference type="SAM" id="MobiDB-lite"/>
    </source>
</evidence>
<evidence type="ECO:0000313" key="3">
    <source>
        <dbReference type="Proteomes" id="UP001054857"/>
    </source>
</evidence>
<feature type="compositionally biased region" description="Basic and acidic residues" evidence="1">
    <location>
        <begin position="72"/>
        <end position="106"/>
    </location>
</feature>
<dbReference type="Proteomes" id="UP001054857">
    <property type="component" value="Unassembled WGS sequence"/>
</dbReference>
<keyword evidence="3" id="KW-1185">Reference proteome</keyword>
<dbReference type="AlphaFoldDB" id="A0AAD3DRB7"/>
<dbReference type="PANTHER" id="PTHR34066:SF1">
    <property type="entry name" value="DUF1764 FAMILY PROTEIN"/>
    <property type="match status" value="1"/>
</dbReference>
<feature type="region of interest" description="Disordered" evidence="1">
    <location>
        <begin position="1"/>
        <end position="120"/>
    </location>
</feature>
<name>A0AAD3DRB7_9CHLO</name>
<comment type="caution">
    <text evidence="2">The sequence shown here is derived from an EMBL/GenBank/DDBJ whole genome shotgun (WGS) entry which is preliminary data.</text>
</comment>
<dbReference type="Pfam" id="PF08576">
    <property type="entry name" value="DUF1764"/>
    <property type="match status" value="1"/>
</dbReference>
<evidence type="ECO:0008006" key="4">
    <source>
        <dbReference type="Google" id="ProtNLM"/>
    </source>
</evidence>
<feature type="compositionally biased region" description="Basic and acidic residues" evidence="1">
    <location>
        <begin position="38"/>
        <end position="51"/>
    </location>
</feature>
<dbReference type="PANTHER" id="PTHR34066">
    <property type="entry name" value="GROWTH FACTOR 2"/>
    <property type="match status" value="1"/>
</dbReference>
<sequence>MGKQQTTGKPLTKDAAAQKASKDVKKDKEAKVSAALEENPKAKTDGGKDGGIKQAKVKKSEIDDIFSAGKKKAQESAAEKRAAEDAEPKDDAPSKKPRVEGSKDDIFGEATGKGRKRTEEGYAIYSEEELGLAKKGGDTDLCPFDCDCCY</sequence>
<protein>
    <recommendedName>
        <fullName evidence="4">DUF1764-domain-containing protein</fullName>
    </recommendedName>
</protein>
<evidence type="ECO:0000313" key="2">
    <source>
        <dbReference type="EMBL" id="GFR45278.1"/>
    </source>
</evidence>
<dbReference type="EMBL" id="BMAR01000009">
    <property type="protein sequence ID" value="GFR45278.1"/>
    <property type="molecule type" value="Genomic_DNA"/>
</dbReference>
<accession>A0AAD3DRB7</accession>
<proteinExistence type="predicted"/>
<dbReference type="InterPro" id="IPR013885">
    <property type="entry name" value="DUF1764_euk"/>
</dbReference>
<reference evidence="2 3" key="1">
    <citation type="journal article" date="2021" name="Sci. Rep.">
        <title>Genome sequencing of the multicellular alga Astrephomene provides insights into convergent evolution of germ-soma differentiation.</title>
        <authorList>
            <person name="Yamashita S."/>
            <person name="Yamamoto K."/>
            <person name="Matsuzaki R."/>
            <person name="Suzuki S."/>
            <person name="Yamaguchi H."/>
            <person name="Hirooka S."/>
            <person name="Minakuchi Y."/>
            <person name="Miyagishima S."/>
            <person name="Kawachi M."/>
            <person name="Toyoda A."/>
            <person name="Nozaki H."/>
        </authorList>
    </citation>
    <scope>NUCLEOTIDE SEQUENCE [LARGE SCALE GENOMIC DNA]</scope>
    <source>
        <strain evidence="2 3">NIES-4017</strain>
    </source>
</reference>
<organism evidence="2 3">
    <name type="scientific">Astrephomene gubernaculifera</name>
    <dbReference type="NCBI Taxonomy" id="47775"/>
    <lineage>
        <taxon>Eukaryota</taxon>
        <taxon>Viridiplantae</taxon>
        <taxon>Chlorophyta</taxon>
        <taxon>core chlorophytes</taxon>
        <taxon>Chlorophyceae</taxon>
        <taxon>CS clade</taxon>
        <taxon>Chlamydomonadales</taxon>
        <taxon>Astrephomenaceae</taxon>
        <taxon>Astrephomene</taxon>
    </lineage>
</organism>